<reference evidence="3 4" key="1">
    <citation type="journal article" date="2020" name="FEMS Microbiol. Ecol.">
        <title>Temporal dynamics of bacterial communities during seed development and maturation.</title>
        <authorList>
            <person name="Chesneau G."/>
            <person name="Torres-Cortes G."/>
            <person name="Briand M."/>
            <person name="Darrasse A."/>
            <person name="Preveaux A."/>
            <person name="Marais C."/>
            <person name="Jacques M.A."/>
            <person name="Shade A."/>
            <person name="Barret M."/>
        </authorList>
    </citation>
    <scope>NUCLEOTIDE SEQUENCE [LARGE SCALE GENOMIC DNA]</scope>
    <source>
        <strain evidence="3 4">CFBP13723</strain>
    </source>
</reference>
<evidence type="ECO:0000313" key="4">
    <source>
        <dbReference type="Proteomes" id="UP000625247"/>
    </source>
</evidence>
<dbReference type="RefSeq" id="WP_191943029.1">
    <property type="nucleotide sequence ID" value="NZ_JACYNP010000001.1"/>
</dbReference>
<sequence>MNDRNLSRLPGALELRSNDDPFQARALSVSPFDDHIALPRAADALGEPAVNEPSLLNHNALRRQATSPVARLLYGSVWVLKAWQLDLEFPPTISRHLDQRLSETLTARIGHGIDIDESHIHFSTDLEPAVETDGRECFEQRLSLRSLGREILNPPAFLALRRCAEPDRDVSPQAPGLTIAHFFTLLIEARWVQEYEQMQHRFWLRHGATWEMLAKLTFLEGLERLHSRKRLNREGYRLALDAMGLARFPQALAELQSGQPRRVVVRCLTLNGVIIPGIFHLRSSTTGHCYLHLPGPHAQCHEYISDDAPWRPEQLLTALNASSWHRLHLNLSTAPGSLALGEPTTDVFAQLRLAQADFSVRRITEDSGFELTNERFDDRSDGRIDDDHALLIEPAMAVISMLDHWQGHEPLPGRIPTPQRVADRLMGKWLKQNGLRRPAQDVFIRYVPGPSTRPWGNPRIAAANVMHIPDGQPTSLSQALMSNFRATHPRGYEDDGRWVVYADPDGQGQASVDGELEVSAVSAETYIASIDFLDVMKCKLDQFWHQQRAAIERSLWSTFVSQALISLKRGEICQDDFGRIVSAMEQVQQVGVPGTTRWTALGFYLGTGLPFSSECPACAGLLLLNETGRDGGVLYQAGQQQPFVPFRDREHLVSHLVRAAADPHWREALINYVPNRLRAKLGDILEVWGGVQPPASAVSILRPWADCLYRPNLHAAQQHLFCEQEVPGSPVAFMWQTLWRNSQADAEDSIVTDRELAISAWTQHANRLQLLLAPLALLHTAAGVTALTVSAASIALNVQAAGLPGDRERERRNLTFAILSLGLLQMGPATPRLLRAFNLLRSPARTLGRSVPSVPLRDFGSWLRRTTHQRKTIIKPFFNGAGLMKTWSVPGNAMFNTSAVQAWKLGRKFLLWTSDRAQARTLVVSSHGYYLPWTRTTAIPNGTELRTYAPHGHELVDPMLHRIASQSVRPYATLDGTQTLAAPGVGPFSGLLARDTLIAGTTLQGHIKNYSLAKFQSERYESYRDISQIVRNSHQPPLQSPLAPAPMDVLTVRNRFGVANPTLQDLFGELSRHGIHYDRILLVHCRCPAVGSLLGRSPSFVAPQGQAPVTP</sequence>
<accession>A0ABR9A2U3</accession>
<name>A0ABR9A2U3_9PSED</name>
<comment type="caution">
    <text evidence="3">The sequence shown here is derived from an EMBL/GenBank/DDBJ whole genome shotgun (WGS) entry which is preliminary data.</text>
</comment>
<proteinExistence type="predicted"/>
<evidence type="ECO:0000313" key="3">
    <source>
        <dbReference type="EMBL" id="MBD8120286.1"/>
    </source>
</evidence>
<feature type="domain" description="Dermonecrotic toxin N-terminal" evidence="1">
    <location>
        <begin position="92"/>
        <end position="307"/>
    </location>
</feature>
<keyword evidence="4" id="KW-1185">Reference proteome</keyword>
<dbReference type="EMBL" id="JACYNP010000001">
    <property type="protein sequence ID" value="MBD8120286.1"/>
    <property type="molecule type" value="Genomic_DNA"/>
</dbReference>
<feature type="domain" description="Dermonecrotic toxin N-terminal" evidence="1">
    <location>
        <begin position="414"/>
        <end position="676"/>
    </location>
</feature>
<evidence type="ECO:0000259" key="1">
    <source>
        <dbReference type="Pfam" id="PF20178"/>
    </source>
</evidence>
<feature type="domain" description="Putative adhesin Stv" evidence="2">
    <location>
        <begin position="921"/>
        <end position="1086"/>
    </location>
</feature>
<protein>
    <submittedName>
        <fullName evidence="3">Uncharacterized protein</fullName>
    </submittedName>
</protein>
<dbReference type="InterPro" id="IPR046673">
    <property type="entry name" value="ToxA_N"/>
</dbReference>
<dbReference type="Proteomes" id="UP000625247">
    <property type="component" value="Unassembled WGS sequence"/>
</dbReference>
<evidence type="ECO:0000259" key="2">
    <source>
        <dbReference type="Pfam" id="PF21527"/>
    </source>
</evidence>
<dbReference type="InterPro" id="IPR049002">
    <property type="entry name" value="Stv"/>
</dbReference>
<dbReference type="Pfam" id="PF21527">
    <property type="entry name" value="Stv"/>
    <property type="match status" value="1"/>
</dbReference>
<dbReference type="Pfam" id="PF20178">
    <property type="entry name" value="ToxA_N"/>
    <property type="match status" value="2"/>
</dbReference>
<organism evidence="3 4">
    <name type="scientific">Pseudomonas lutea</name>
    <dbReference type="NCBI Taxonomy" id="243924"/>
    <lineage>
        <taxon>Bacteria</taxon>
        <taxon>Pseudomonadati</taxon>
        <taxon>Pseudomonadota</taxon>
        <taxon>Gammaproteobacteria</taxon>
        <taxon>Pseudomonadales</taxon>
        <taxon>Pseudomonadaceae</taxon>
        <taxon>Pseudomonas</taxon>
    </lineage>
</organism>
<gene>
    <name evidence="3" type="ORF">IFT62_03585</name>
</gene>